<dbReference type="AlphaFoldDB" id="A0A856MEZ0"/>
<feature type="domain" description="Biogenesis factor required for ATP synthase 1-like C-terminal" evidence="3">
    <location>
        <begin position="193"/>
        <end position="332"/>
    </location>
</feature>
<feature type="domain" description="DUF3598" evidence="2">
    <location>
        <begin position="1"/>
        <end position="189"/>
    </location>
</feature>
<dbReference type="Pfam" id="PF21053">
    <property type="entry name" value="BFA1_C"/>
    <property type="match status" value="1"/>
</dbReference>
<dbReference type="InterPro" id="IPR048378">
    <property type="entry name" value="BFA1-like_C"/>
</dbReference>
<reference evidence="4 5" key="1">
    <citation type="submission" date="2018-06" db="EMBL/GenBank/DDBJ databases">
        <title>Comparative genomics of Brasilonema spp. strains.</title>
        <authorList>
            <person name="Alvarenga D.O."/>
            <person name="Fiore M.F."/>
            <person name="Varani A.M."/>
        </authorList>
    </citation>
    <scope>NUCLEOTIDE SEQUENCE [LARGE SCALE GENOMIC DNA]</scope>
    <source>
        <strain evidence="4 5">CENA114</strain>
    </source>
</reference>
<sequence>MKSQWDCVLQNLGEWHGSFTRVSPQGELMEDIKSVIFLEAVNDNQAIHLVLRRYYPTPGSDELKPQDLVLDFSSPGVGSRYFETGAFCEGPVYFGSRTPFGAEFSFIGGDSLPVVEEQQHCRTGDASARPTANPVLPEQGSPNLRFGATRRSLVGQYTGDRRMRLIQQFDSSNSQLYRLTLVREQRAGTNAPERPTLVLEDLLGEWEGIAVTLYLDSRPPVTTSTTLKLARTSQNECVQHLFWGEEETQHTMTIAADSKGSRLDFDHESLAYQVLLLPDGASSTCPTQIKPGHPFFLEAGWLFQPGLRQRMIRAYNDQGKWSSLTFVNEHRIS</sequence>
<dbReference type="Gene3D" id="2.40.128.20">
    <property type="match status" value="2"/>
</dbReference>
<name>A0A856MEZ0_9CYAN</name>
<proteinExistence type="predicted"/>
<dbReference type="EMBL" id="CP030118">
    <property type="protein sequence ID" value="QDL07526.1"/>
    <property type="molecule type" value="Genomic_DNA"/>
</dbReference>
<evidence type="ECO:0000259" key="2">
    <source>
        <dbReference type="Pfam" id="PF12204"/>
    </source>
</evidence>
<evidence type="ECO:0000313" key="5">
    <source>
        <dbReference type="Proteomes" id="UP000503129"/>
    </source>
</evidence>
<organism evidence="4 5">
    <name type="scientific">Brasilonema sennae CENA114</name>
    <dbReference type="NCBI Taxonomy" id="415709"/>
    <lineage>
        <taxon>Bacteria</taxon>
        <taxon>Bacillati</taxon>
        <taxon>Cyanobacteriota</taxon>
        <taxon>Cyanophyceae</taxon>
        <taxon>Nostocales</taxon>
        <taxon>Scytonemataceae</taxon>
        <taxon>Brasilonema</taxon>
        <taxon>Bromeliae group (in: Brasilonema)</taxon>
    </lineage>
</organism>
<dbReference type="PANTHER" id="PTHR33404">
    <property type="entry name" value="CELL DIVISION TOPOLOGICAL SPECIFICITY FACTOR HOMOLOG, CHLOROPLASTIC"/>
    <property type="match status" value="1"/>
</dbReference>
<dbReference type="InterPro" id="IPR012674">
    <property type="entry name" value="Calycin"/>
</dbReference>
<dbReference type="Pfam" id="PF12204">
    <property type="entry name" value="DUF3598_N"/>
    <property type="match status" value="1"/>
</dbReference>
<evidence type="ECO:0000256" key="1">
    <source>
        <dbReference type="SAM" id="MobiDB-lite"/>
    </source>
</evidence>
<dbReference type="Proteomes" id="UP000503129">
    <property type="component" value="Chromosome"/>
</dbReference>
<dbReference type="InterPro" id="IPR022017">
    <property type="entry name" value="BFA1-like_DUF3598"/>
</dbReference>
<dbReference type="GO" id="GO:0005886">
    <property type="term" value="C:plasma membrane"/>
    <property type="evidence" value="ECO:0007669"/>
    <property type="project" value="TreeGrafter"/>
</dbReference>
<accession>A0A856MEZ0</accession>
<evidence type="ECO:0000259" key="3">
    <source>
        <dbReference type="Pfam" id="PF21053"/>
    </source>
</evidence>
<evidence type="ECO:0000313" key="4">
    <source>
        <dbReference type="EMBL" id="QDL07526.1"/>
    </source>
</evidence>
<feature type="region of interest" description="Disordered" evidence="1">
    <location>
        <begin position="123"/>
        <end position="142"/>
    </location>
</feature>
<protein>
    <recommendedName>
        <fullName evidence="6">DUF3598 domain-containing protein</fullName>
    </recommendedName>
</protein>
<gene>
    <name evidence="4" type="ORF">DP114_06085</name>
</gene>
<dbReference type="GO" id="GO:0000918">
    <property type="term" value="P:division septum site selection"/>
    <property type="evidence" value="ECO:0007669"/>
    <property type="project" value="TreeGrafter"/>
</dbReference>
<dbReference type="KEGG" id="bsen:DP114_06085"/>
<evidence type="ECO:0008006" key="6">
    <source>
        <dbReference type="Google" id="ProtNLM"/>
    </source>
</evidence>
<dbReference type="SUPFAM" id="SSF50814">
    <property type="entry name" value="Lipocalins"/>
    <property type="match status" value="2"/>
</dbReference>
<dbReference type="PANTHER" id="PTHR33404:SF1">
    <property type="entry name" value="SLL0497 PROTEIN"/>
    <property type="match status" value="1"/>
</dbReference>
<keyword evidence="5" id="KW-1185">Reference proteome</keyword>
<dbReference type="RefSeq" id="WP_171975697.1">
    <property type="nucleotide sequence ID" value="NZ_CAWOXK010000001.1"/>
</dbReference>